<evidence type="ECO:0000259" key="2">
    <source>
        <dbReference type="Pfam" id="PF07766"/>
    </source>
</evidence>
<reference evidence="4" key="1">
    <citation type="submission" date="2016-11" db="UniProtKB">
        <authorList>
            <consortium name="WormBaseParasite"/>
        </authorList>
    </citation>
    <scope>IDENTIFICATION</scope>
</reference>
<evidence type="ECO:0000313" key="3">
    <source>
        <dbReference type="Proteomes" id="UP000095282"/>
    </source>
</evidence>
<keyword evidence="1" id="KW-0472">Membrane</keyword>
<proteinExistence type="predicted"/>
<name>A0A1I7T924_9PELO</name>
<keyword evidence="3" id="KW-1185">Reference proteome</keyword>
<dbReference type="InterPro" id="IPR033122">
    <property type="entry name" value="LETM1-like_RBD"/>
</dbReference>
<dbReference type="STRING" id="1561998.A0A1I7T924"/>
<evidence type="ECO:0000256" key="1">
    <source>
        <dbReference type="SAM" id="Phobius"/>
    </source>
</evidence>
<dbReference type="WBParaSite" id="Csp11.Scaffold551.g3622.t1">
    <property type="protein sequence ID" value="Csp11.Scaffold551.g3622.t1"/>
    <property type="gene ID" value="Csp11.Scaffold551.g3622"/>
</dbReference>
<dbReference type="GO" id="GO:0043022">
    <property type="term" value="F:ribosome binding"/>
    <property type="evidence" value="ECO:0007669"/>
    <property type="project" value="InterPro"/>
</dbReference>
<sequence>MPVEGPKMAVVTALLPVPLSVYVFAFAVIFFPRIVLTRHFWSDEQRREYFQLEVTKALISGEQLLKQMEGSKELRPLDKMDSSEVLLAHGMHSMYPLPGSQKRIEKRMDALRALDNLLPGTIDGFNERQLVFVRIFGFLEGNL</sequence>
<dbReference type="Proteomes" id="UP000095282">
    <property type="component" value="Unplaced"/>
</dbReference>
<dbReference type="Pfam" id="PF07766">
    <property type="entry name" value="LETM1_RBD"/>
    <property type="match status" value="1"/>
</dbReference>
<feature type="transmembrane region" description="Helical" evidence="1">
    <location>
        <begin position="12"/>
        <end position="36"/>
    </location>
</feature>
<keyword evidence="1" id="KW-1133">Transmembrane helix</keyword>
<dbReference type="AlphaFoldDB" id="A0A1I7T924"/>
<feature type="domain" description="Letm1 RBD" evidence="2">
    <location>
        <begin position="8"/>
        <end position="69"/>
    </location>
</feature>
<dbReference type="eggNOG" id="KOG4263">
    <property type="taxonomic scope" value="Eukaryota"/>
</dbReference>
<protein>
    <submittedName>
        <fullName evidence="4">LETM1 domain-containing protein</fullName>
    </submittedName>
</protein>
<evidence type="ECO:0000313" key="4">
    <source>
        <dbReference type="WBParaSite" id="Csp11.Scaffold551.g3622.t1"/>
    </source>
</evidence>
<accession>A0A1I7T924</accession>
<organism evidence="3 4">
    <name type="scientific">Caenorhabditis tropicalis</name>
    <dbReference type="NCBI Taxonomy" id="1561998"/>
    <lineage>
        <taxon>Eukaryota</taxon>
        <taxon>Metazoa</taxon>
        <taxon>Ecdysozoa</taxon>
        <taxon>Nematoda</taxon>
        <taxon>Chromadorea</taxon>
        <taxon>Rhabditida</taxon>
        <taxon>Rhabditina</taxon>
        <taxon>Rhabditomorpha</taxon>
        <taxon>Rhabditoidea</taxon>
        <taxon>Rhabditidae</taxon>
        <taxon>Peloderinae</taxon>
        <taxon>Caenorhabditis</taxon>
    </lineage>
</organism>
<keyword evidence="1" id="KW-0812">Transmembrane</keyword>